<keyword evidence="4" id="KW-1185">Reference proteome</keyword>
<sequence length="141" mass="15012">MTLPTQDILALIPQRPPFVMVDTLLSASDDTTVTTLLVQADNVLVNDGELSEAGLTENIAQTAAAGAGYAAQQLSKPVQPGFIGAVKNLEVFALPKVGDTVVTEVKIENQVFDVTIIKGKITCKGETLAQCEMKIFIQPQQ</sequence>
<reference evidence="1 3" key="1">
    <citation type="submission" date="2019-08" db="EMBL/GenBank/DDBJ databases">
        <title>Comparative genome analysis confer to the adaptation heavy metal polluted environment.</title>
        <authorList>
            <person name="Li Y."/>
        </authorList>
    </citation>
    <scope>NUCLEOTIDE SEQUENCE [LARGE SCALE GENOMIC DNA]</scope>
    <source>
        <strain evidence="1 3">P2</strain>
    </source>
</reference>
<evidence type="ECO:0000313" key="1">
    <source>
        <dbReference type="EMBL" id="QEM06737.1"/>
    </source>
</evidence>
<evidence type="ECO:0000313" key="2">
    <source>
        <dbReference type="EMBL" id="QTE50732.1"/>
    </source>
</evidence>
<protein>
    <submittedName>
        <fullName evidence="1">3-hydroxyacyl-ACP dehydratase</fullName>
    </submittedName>
</protein>
<dbReference type="InterPro" id="IPR016776">
    <property type="entry name" value="ApeP-like_dehydratase"/>
</dbReference>
<dbReference type="AlphaFoldDB" id="A0AAE6JLF6"/>
<dbReference type="InterPro" id="IPR029069">
    <property type="entry name" value="HotDog_dom_sf"/>
</dbReference>
<accession>A0AAE6JLF6</accession>
<dbReference type="Pfam" id="PF22817">
    <property type="entry name" value="ApeP-like"/>
    <property type="match status" value="1"/>
</dbReference>
<dbReference type="Proteomes" id="UP000250557">
    <property type="component" value="Chromosome"/>
</dbReference>
<dbReference type="RefSeq" id="WP_112656524.1">
    <property type="nucleotide sequence ID" value="NZ_CP043451.1"/>
</dbReference>
<dbReference type="EMBL" id="CP071880">
    <property type="protein sequence ID" value="QTE50732.1"/>
    <property type="molecule type" value="Genomic_DNA"/>
</dbReference>
<evidence type="ECO:0000313" key="4">
    <source>
        <dbReference type="Proteomes" id="UP000663940"/>
    </source>
</evidence>
<gene>
    <name evidence="1" type="ORF">DIU31_025710</name>
    <name evidence="2" type="ORF">J3L21_01715</name>
</gene>
<dbReference type="Gene3D" id="3.10.129.10">
    <property type="entry name" value="Hotdog Thioesterase"/>
    <property type="match status" value="1"/>
</dbReference>
<name>A0AAE6JLF6_9SPHI</name>
<reference evidence="2 4" key="2">
    <citation type="submission" date="2021-03" db="EMBL/GenBank/DDBJ databases">
        <title>Mucilaginibacter strains isolated from gold and copper mining confer multi heavy-metal resistance.</title>
        <authorList>
            <person name="Li Y."/>
        </authorList>
    </citation>
    <scope>NUCLEOTIDE SEQUENCE [LARGE SCALE GENOMIC DNA]</scope>
    <source>
        <strain evidence="2 4">P2-4</strain>
    </source>
</reference>
<dbReference type="SUPFAM" id="SSF54637">
    <property type="entry name" value="Thioesterase/thiol ester dehydrase-isomerase"/>
    <property type="match status" value="1"/>
</dbReference>
<dbReference type="EMBL" id="CP043451">
    <property type="protein sequence ID" value="QEM06737.1"/>
    <property type="molecule type" value="Genomic_DNA"/>
</dbReference>
<organism evidence="1 3">
    <name type="scientific">Mucilaginibacter rubeus</name>
    <dbReference type="NCBI Taxonomy" id="2027860"/>
    <lineage>
        <taxon>Bacteria</taxon>
        <taxon>Pseudomonadati</taxon>
        <taxon>Bacteroidota</taxon>
        <taxon>Sphingobacteriia</taxon>
        <taxon>Sphingobacteriales</taxon>
        <taxon>Sphingobacteriaceae</taxon>
        <taxon>Mucilaginibacter</taxon>
    </lineage>
</organism>
<proteinExistence type="predicted"/>
<evidence type="ECO:0000313" key="3">
    <source>
        <dbReference type="Proteomes" id="UP000250557"/>
    </source>
</evidence>
<dbReference type="Proteomes" id="UP000663940">
    <property type="component" value="Chromosome"/>
</dbReference>